<feature type="domain" description="UBA" evidence="2">
    <location>
        <begin position="5"/>
        <end position="46"/>
    </location>
</feature>
<dbReference type="SUPFAM" id="SSF143503">
    <property type="entry name" value="PUG domain-like"/>
    <property type="match status" value="1"/>
</dbReference>
<reference evidence="3" key="1">
    <citation type="journal article" date="2025" name="Foods">
        <title>Unveiling the Microbial Signatures of Arabica Coffee Cherries: Insights into Ripeness Specific Diversity, Functional Traits, and Implications for Quality and Safety.</title>
        <authorList>
            <consortium name="RefSeq"/>
            <person name="Tenea G.N."/>
            <person name="Cifuentes V."/>
            <person name="Reyes P."/>
            <person name="Cevallos-Vallejos M."/>
        </authorList>
    </citation>
    <scope>NUCLEOTIDE SEQUENCE [LARGE SCALE GENOMIC DNA]</scope>
</reference>
<proteinExistence type="predicted"/>
<dbReference type="Pfam" id="PF09409">
    <property type="entry name" value="PUB"/>
    <property type="match status" value="1"/>
</dbReference>
<dbReference type="PROSITE" id="PS50030">
    <property type="entry name" value="UBA"/>
    <property type="match status" value="1"/>
</dbReference>
<dbReference type="InterPro" id="IPR036339">
    <property type="entry name" value="PUB-like_dom_sf"/>
</dbReference>
<dbReference type="InterPro" id="IPR018997">
    <property type="entry name" value="PUB_domain"/>
</dbReference>
<dbReference type="InterPro" id="IPR015940">
    <property type="entry name" value="UBA"/>
</dbReference>
<feature type="region of interest" description="Disordered" evidence="1">
    <location>
        <begin position="127"/>
        <end position="163"/>
    </location>
</feature>
<dbReference type="RefSeq" id="XP_071918423.1">
    <property type="nucleotide sequence ID" value="XM_072062322.1"/>
</dbReference>
<name>A0ABM4VFW8_COFAR</name>
<gene>
    <name evidence="4" type="primary">LOC140013200</name>
</gene>
<evidence type="ECO:0000256" key="1">
    <source>
        <dbReference type="SAM" id="MobiDB-lite"/>
    </source>
</evidence>
<dbReference type="SUPFAM" id="SSF46934">
    <property type="entry name" value="UBA-like"/>
    <property type="match status" value="1"/>
</dbReference>
<dbReference type="GeneID" id="140013200"/>
<accession>A0ABM4VFW8</accession>
<dbReference type="SMART" id="SM00580">
    <property type="entry name" value="PUG"/>
    <property type="match status" value="1"/>
</dbReference>
<organism evidence="3 4">
    <name type="scientific">Coffea arabica</name>
    <name type="common">Arabian coffee</name>
    <dbReference type="NCBI Taxonomy" id="13443"/>
    <lineage>
        <taxon>Eukaryota</taxon>
        <taxon>Viridiplantae</taxon>
        <taxon>Streptophyta</taxon>
        <taxon>Embryophyta</taxon>
        <taxon>Tracheophyta</taxon>
        <taxon>Spermatophyta</taxon>
        <taxon>Magnoliopsida</taxon>
        <taxon>eudicotyledons</taxon>
        <taxon>Gunneridae</taxon>
        <taxon>Pentapetalae</taxon>
        <taxon>asterids</taxon>
        <taxon>lamiids</taxon>
        <taxon>Gentianales</taxon>
        <taxon>Rubiaceae</taxon>
        <taxon>Ixoroideae</taxon>
        <taxon>Gardenieae complex</taxon>
        <taxon>Bertiereae - Coffeeae clade</taxon>
        <taxon>Coffeeae</taxon>
        <taxon>Coffea</taxon>
    </lineage>
</organism>
<dbReference type="InterPro" id="IPR009060">
    <property type="entry name" value="UBA-like_sf"/>
</dbReference>
<dbReference type="SMART" id="SM00165">
    <property type="entry name" value="UBA"/>
    <property type="match status" value="1"/>
</dbReference>
<dbReference type="Gene3D" id="1.20.58.2190">
    <property type="match status" value="1"/>
</dbReference>
<dbReference type="CDD" id="cd14290">
    <property type="entry name" value="UBA_PUB_plant"/>
    <property type="match status" value="1"/>
</dbReference>
<reference evidence="4" key="2">
    <citation type="submission" date="2025-08" db="UniProtKB">
        <authorList>
            <consortium name="RefSeq"/>
        </authorList>
    </citation>
    <scope>IDENTIFICATION</scope>
    <source>
        <tissue evidence="4">Leaves</tissue>
    </source>
</reference>
<keyword evidence="3" id="KW-1185">Reference proteome</keyword>
<protein>
    <submittedName>
        <fullName evidence="4">Uncharacterized protein isoform X1</fullName>
    </submittedName>
</protein>
<evidence type="ECO:0000259" key="2">
    <source>
        <dbReference type="PROSITE" id="PS50030"/>
    </source>
</evidence>
<dbReference type="Gene3D" id="1.10.8.10">
    <property type="entry name" value="DNA helicase RuvA subunit, C-terminal domain"/>
    <property type="match status" value="1"/>
</dbReference>
<dbReference type="PANTHER" id="PTHR46713:SF4">
    <property type="entry name" value="UBIQUITIN-ASSOCIATED (UBA)_TS-N DOMAIN PROTEIN"/>
    <property type="match status" value="1"/>
</dbReference>
<dbReference type="PANTHER" id="PTHR46713">
    <property type="entry name" value="F13M7.16 PROTEIN"/>
    <property type="match status" value="1"/>
</dbReference>
<evidence type="ECO:0000313" key="4">
    <source>
        <dbReference type="RefSeq" id="XP_071918423.1"/>
    </source>
</evidence>
<dbReference type="Proteomes" id="UP001652660">
    <property type="component" value="Chromosome 1e"/>
</dbReference>
<sequence>MAVPGVDKKLLCELEEMGFPEARATRALHYSGNSSVEAAISWIIDHENDADIDEMPLSAQVPVDIPIEASDPFFISEEMKLKAPELSFYHLKFSDQVRKNREVEEKKLERSREKERIRAGKELQVAKRMSEENERKRNVAQRKADVEEKRRARERVHQKLQQDKAERRGWLGLPVEGPLSVNPAISFSHESKNLEQVKPALLTVSARKEDLMRECLRSLKRQVMGDDSQVKKAVQTLLIYLRNVANNPDDEKFRKIRLGNPAFQSRVGKFKEGVKFLELCGFEIIGGEFLYLPKDKVDMATLAEAWAVLNSAITNPYFGLFSRSVDAGD</sequence>
<dbReference type="Pfam" id="PF22562">
    <property type="entry name" value="UBA_7"/>
    <property type="match status" value="1"/>
</dbReference>
<evidence type="ECO:0000313" key="3">
    <source>
        <dbReference type="Proteomes" id="UP001652660"/>
    </source>
</evidence>